<dbReference type="InterPro" id="IPR017517">
    <property type="entry name" value="Maleyloyr_isom"/>
</dbReference>
<gene>
    <name evidence="2" type="ORF">Ga0074812_1555</name>
</gene>
<organism evidence="2 3">
    <name type="scientific">Parafrankia irregularis</name>
    <dbReference type="NCBI Taxonomy" id="795642"/>
    <lineage>
        <taxon>Bacteria</taxon>
        <taxon>Bacillati</taxon>
        <taxon>Actinomycetota</taxon>
        <taxon>Actinomycetes</taxon>
        <taxon>Frankiales</taxon>
        <taxon>Frankiaceae</taxon>
        <taxon>Parafrankia</taxon>
    </lineage>
</organism>
<evidence type="ECO:0000313" key="3">
    <source>
        <dbReference type="Proteomes" id="UP000198802"/>
    </source>
</evidence>
<dbReference type="AlphaFoldDB" id="A0A0S4QZT6"/>
<dbReference type="Gene3D" id="1.20.120.450">
    <property type="entry name" value="dinb family like domain"/>
    <property type="match status" value="1"/>
</dbReference>
<protein>
    <submittedName>
        <fullName evidence="2">TIGR03083 family protein</fullName>
    </submittedName>
</protein>
<reference evidence="3" key="1">
    <citation type="submission" date="2015-11" db="EMBL/GenBank/DDBJ databases">
        <authorList>
            <person name="Varghese N."/>
        </authorList>
    </citation>
    <scope>NUCLEOTIDE SEQUENCE [LARGE SCALE GENOMIC DNA]</scope>
    <source>
        <strain evidence="3">DSM 45899</strain>
    </source>
</reference>
<evidence type="ECO:0000313" key="2">
    <source>
        <dbReference type="EMBL" id="CUU61069.1"/>
    </source>
</evidence>
<dbReference type="NCBIfam" id="TIGR03083">
    <property type="entry name" value="maleylpyruvate isomerase family mycothiol-dependent enzyme"/>
    <property type="match status" value="1"/>
</dbReference>
<keyword evidence="3" id="KW-1185">Reference proteome</keyword>
<dbReference type="InterPro" id="IPR034660">
    <property type="entry name" value="DinB/YfiT-like"/>
</dbReference>
<name>A0A0S4QZT6_9ACTN</name>
<dbReference type="RefSeq" id="WP_091286874.1">
    <property type="nucleotide sequence ID" value="NZ_FAOZ01000055.1"/>
</dbReference>
<dbReference type="InterPro" id="IPR024344">
    <property type="entry name" value="MDMPI_metal-binding"/>
</dbReference>
<feature type="domain" description="Mycothiol-dependent maleylpyruvate isomerase metal-binding" evidence="1">
    <location>
        <begin position="16"/>
        <end position="101"/>
    </location>
</feature>
<dbReference type="Pfam" id="PF11716">
    <property type="entry name" value="MDMPI_N"/>
    <property type="match status" value="1"/>
</dbReference>
<evidence type="ECO:0000259" key="1">
    <source>
        <dbReference type="Pfam" id="PF11716"/>
    </source>
</evidence>
<sequence length="219" mass="24215">MDRETSWQVIAEQRLGLAGLLDGLSEEDWDTASLCAGWRVRDVAAHVALAPQVPSVWSMTVEGIRARGSFHRLNHDLAVRHATGRTGQETVAELRQYADSRRLPAPTNYRNALFDVLVHVQDIAIPLGRTWPMPPDAARAAAERVWTMGWPFWARRRLRGMRLTATDSEWTVGDGADVRGSIGALLLLLTGRTATLPELTGDGVALLTQRLRPAVARPR</sequence>
<dbReference type="Proteomes" id="UP000198802">
    <property type="component" value="Unassembled WGS sequence"/>
</dbReference>
<dbReference type="SUPFAM" id="SSF109854">
    <property type="entry name" value="DinB/YfiT-like putative metalloenzymes"/>
    <property type="match status" value="1"/>
</dbReference>
<accession>A0A0S4QZT6</accession>
<dbReference type="EMBL" id="FAOZ01000055">
    <property type="protein sequence ID" value="CUU61069.1"/>
    <property type="molecule type" value="Genomic_DNA"/>
</dbReference>
<proteinExistence type="predicted"/>
<dbReference type="GO" id="GO:0046872">
    <property type="term" value="F:metal ion binding"/>
    <property type="evidence" value="ECO:0007669"/>
    <property type="project" value="InterPro"/>
</dbReference>